<dbReference type="Pfam" id="PF00854">
    <property type="entry name" value="PTR2"/>
    <property type="match status" value="1"/>
</dbReference>
<protein>
    <submittedName>
        <fullName evidence="5">Uncharacterized protein</fullName>
    </submittedName>
</protein>
<dbReference type="InterPro" id="IPR000109">
    <property type="entry name" value="POT_fam"/>
</dbReference>
<evidence type="ECO:0000313" key="6">
    <source>
        <dbReference type="Proteomes" id="UP000054495"/>
    </source>
</evidence>
<dbReference type="AlphaFoldDB" id="A0A0D6L8P9"/>
<sequence length="99" mass="11913">MILGLFMAGSFWYKKPPPKENIFAEVARAIGRAIINKFHSKTSKEHWLDNYMDTHVCENDQKCLDLRKETRNKRACQKVFKWIAVYPETFYYFLIKYKL</sequence>
<dbReference type="GO" id="GO:0016020">
    <property type="term" value="C:membrane"/>
    <property type="evidence" value="ECO:0007669"/>
    <property type="project" value="UniProtKB-SubCell"/>
</dbReference>
<evidence type="ECO:0000256" key="1">
    <source>
        <dbReference type="ARBA" id="ARBA00004141"/>
    </source>
</evidence>
<dbReference type="GO" id="GO:0022857">
    <property type="term" value="F:transmembrane transporter activity"/>
    <property type="evidence" value="ECO:0007669"/>
    <property type="project" value="InterPro"/>
</dbReference>
<accession>A0A0D6L8P9</accession>
<reference evidence="5 6" key="1">
    <citation type="submission" date="2013-05" db="EMBL/GenBank/DDBJ databases">
        <title>Draft genome of the parasitic nematode Anyclostoma ceylanicum.</title>
        <authorList>
            <person name="Mitreva M."/>
        </authorList>
    </citation>
    <scope>NUCLEOTIDE SEQUENCE [LARGE SCALE GENOMIC DNA]</scope>
</reference>
<dbReference type="Proteomes" id="UP000054495">
    <property type="component" value="Unassembled WGS sequence"/>
</dbReference>
<name>A0A0D6L8P9_9BILA</name>
<evidence type="ECO:0000256" key="3">
    <source>
        <dbReference type="ARBA" id="ARBA00022989"/>
    </source>
</evidence>
<keyword evidence="6" id="KW-1185">Reference proteome</keyword>
<evidence type="ECO:0000256" key="2">
    <source>
        <dbReference type="ARBA" id="ARBA00022692"/>
    </source>
</evidence>
<dbReference type="EMBL" id="KE125475">
    <property type="protein sequence ID" value="EPB68230.1"/>
    <property type="molecule type" value="Genomic_DNA"/>
</dbReference>
<gene>
    <name evidence="5" type="ORF">ANCCEY_12679</name>
</gene>
<evidence type="ECO:0000256" key="4">
    <source>
        <dbReference type="ARBA" id="ARBA00023136"/>
    </source>
</evidence>
<keyword evidence="2" id="KW-0812">Transmembrane</keyword>
<proteinExistence type="predicted"/>
<evidence type="ECO:0000313" key="5">
    <source>
        <dbReference type="EMBL" id="EPB68230.1"/>
    </source>
</evidence>
<keyword evidence="4" id="KW-0472">Membrane</keyword>
<comment type="subcellular location">
    <subcellularLocation>
        <location evidence="1">Membrane</location>
        <topology evidence="1">Multi-pass membrane protein</topology>
    </subcellularLocation>
</comment>
<organism evidence="5 6">
    <name type="scientific">Ancylostoma ceylanicum</name>
    <dbReference type="NCBI Taxonomy" id="53326"/>
    <lineage>
        <taxon>Eukaryota</taxon>
        <taxon>Metazoa</taxon>
        <taxon>Ecdysozoa</taxon>
        <taxon>Nematoda</taxon>
        <taxon>Chromadorea</taxon>
        <taxon>Rhabditida</taxon>
        <taxon>Rhabditina</taxon>
        <taxon>Rhabditomorpha</taxon>
        <taxon>Strongyloidea</taxon>
        <taxon>Ancylostomatidae</taxon>
        <taxon>Ancylostomatinae</taxon>
        <taxon>Ancylostoma</taxon>
    </lineage>
</organism>
<keyword evidence="3" id="KW-1133">Transmembrane helix</keyword>